<evidence type="ECO:0000313" key="5">
    <source>
        <dbReference type="Proteomes" id="UP000182569"/>
    </source>
</evidence>
<dbReference type="PANTHER" id="PTHR16301:SF20">
    <property type="entry name" value="IMPACT FAMILY MEMBER YIGZ"/>
    <property type="match status" value="1"/>
</dbReference>
<dbReference type="Pfam" id="PF01205">
    <property type="entry name" value="Impact_N"/>
    <property type="match status" value="1"/>
</dbReference>
<organism evidence="4 5">
    <name type="scientific">Clostridium estertheticum subsp. estertheticum</name>
    <dbReference type="NCBI Taxonomy" id="1552"/>
    <lineage>
        <taxon>Bacteria</taxon>
        <taxon>Bacillati</taxon>
        <taxon>Bacillota</taxon>
        <taxon>Clostridia</taxon>
        <taxon>Eubacteriales</taxon>
        <taxon>Clostridiaceae</taxon>
        <taxon>Clostridium</taxon>
    </lineage>
</organism>
<dbReference type="InterPro" id="IPR036956">
    <property type="entry name" value="Impact_N_sf"/>
</dbReference>
<evidence type="ECO:0000259" key="2">
    <source>
        <dbReference type="Pfam" id="PF01205"/>
    </source>
</evidence>
<evidence type="ECO:0000313" key="4">
    <source>
        <dbReference type="EMBL" id="APC40722.1"/>
    </source>
</evidence>
<dbReference type="Proteomes" id="UP000182569">
    <property type="component" value="Chromosome"/>
</dbReference>
<dbReference type="Gene3D" id="3.30.70.240">
    <property type="match status" value="1"/>
</dbReference>
<dbReference type="InterPro" id="IPR020568">
    <property type="entry name" value="Ribosomal_Su5_D2-typ_SF"/>
</dbReference>
<dbReference type="InterPro" id="IPR015269">
    <property type="entry name" value="UPF0029_Impact_C"/>
</dbReference>
<dbReference type="Pfam" id="PF09186">
    <property type="entry name" value="DUF1949"/>
    <property type="match status" value="1"/>
</dbReference>
<dbReference type="Gene3D" id="3.30.230.30">
    <property type="entry name" value="Impact, N-terminal domain"/>
    <property type="match status" value="1"/>
</dbReference>
<dbReference type="STRING" id="1552.A7L45_11855"/>
<dbReference type="SUPFAM" id="SSF54211">
    <property type="entry name" value="Ribosomal protein S5 domain 2-like"/>
    <property type="match status" value="1"/>
</dbReference>
<dbReference type="EMBL" id="CP015756">
    <property type="protein sequence ID" value="APC40722.1"/>
    <property type="molecule type" value="Genomic_DNA"/>
</dbReference>
<dbReference type="GO" id="GO:0005737">
    <property type="term" value="C:cytoplasm"/>
    <property type="evidence" value="ECO:0007669"/>
    <property type="project" value="TreeGrafter"/>
</dbReference>
<dbReference type="InterPro" id="IPR015796">
    <property type="entry name" value="Impact_YigZ-like"/>
</dbReference>
<dbReference type="RefSeq" id="WP_071613012.1">
    <property type="nucleotide sequence ID" value="NZ_CP015756.1"/>
</dbReference>
<evidence type="ECO:0000256" key="1">
    <source>
        <dbReference type="ARBA" id="ARBA00007665"/>
    </source>
</evidence>
<dbReference type="InterPro" id="IPR023582">
    <property type="entry name" value="Impact"/>
</dbReference>
<accession>A0A1J0GH80</accession>
<feature type="domain" description="UPF0029" evidence="3">
    <location>
        <begin position="138"/>
        <end position="193"/>
    </location>
</feature>
<dbReference type="PROSITE" id="PS00910">
    <property type="entry name" value="UPF0029"/>
    <property type="match status" value="1"/>
</dbReference>
<dbReference type="OrthoDB" id="9813771at2"/>
<feature type="domain" description="Impact N-terminal" evidence="2">
    <location>
        <begin position="17"/>
        <end position="121"/>
    </location>
</feature>
<protein>
    <submittedName>
        <fullName evidence="4">YigZ family protein</fullName>
    </submittedName>
</protein>
<dbReference type="InterPro" id="IPR001498">
    <property type="entry name" value="Impact_N"/>
</dbReference>
<proteinExistence type="inferred from homology"/>
<comment type="similarity">
    <text evidence="1">Belongs to the IMPACT family.</text>
</comment>
<dbReference type="GO" id="GO:0006446">
    <property type="term" value="P:regulation of translational initiation"/>
    <property type="evidence" value="ECO:0007669"/>
    <property type="project" value="TreeGrafter"/>
</dbReference>
<dbReference type="InterPro" id="IPR020569">
    <property type="entry name" value="UPF0029_Impact_CS"/>
</dbReference>
<dbReference type="NCBIfam" id="TIGR00257">
    <property type="entry name" value="IMPACT_YIGZ"/>
    <property type="match status" value="1"/>
</dbReference>
<evidence type="ECO:0000259" key="3">
    <source>
        <dbReference type="Pfam" id="PF09186"/>
    </source>
</evidence>
<dbReference type="SUPFAM" id="SSF54980">
    <property type="entry name" value="EF-G C-terminal domain-like"/>
    <property type="match status" value="1"/>
</dbReference>
<dbReference type="InterPro" id="IPR035647">
    <property type="entry name" value="EFG_III/V"/>
</dbReference>
<keyword evidence="5" id="KW-1185">Reference proteome</keyword>
<sequence>MSYFTIKDESIAEFKEKKSIFIGHGKRVENEEEAKGFIQTIKNKHKQARHNVYAYIIGERREIQRYSDDGEPQGTGGIPMLEVLKKSDITDVVVVVTRYFGGILLGTGGLARAYSKGASLAIKEGGVVEKVKGVSLEIIIEYDLLGKVQHVCAKDNFYIENVEYTDIVKIKILCQYSNLENLKSQITEVTSGKALFEEEKEKMYFKLEHRLYDNEVINSTLLNEKEK</sequence>
<dbReference type="PANTHER" id="PTHR16301">
    <property type="entry name" value="IMPACT-RELATED"/>
    <property type="match status" value="1"/>
</dbReference>
<reference evidence="5" key="1">
    <citation type="journal article" date="2016" name="Front. Microbiol.">
        <title>Complete Genome Sequence of Clostridium estertheticum DSM 8809, a Microbe Identified in Spoiled Vacuum Packed Beef.</title>
        <authorList>
            <person name="Yu Z."/>
            <person name="Gunn L."/>
            <person name="Brennan E."/>
            <person name="Reid R."/>
            <person name="Wall P.G."/>
            <person name="Gaora O.P."/>
            <person name="Hurley D."/>
            <person name="Bolton D."/>
            <person name="Fanning S."/>
        </authorList>
    </citation>
    <scope>NUCLEOTIDE SEQUENCE [LARGE SCALE GENOMIC DNA]</scope>
    <source>
        <strain evidence="5">DSM 8809</strain>
    </source>
</reference>
<dbReference type="AlphaFoldDB" id="A0A1J0GH80"/>
<gene>
    <name evidence="4" type="ORF">A7L45_11855</name>
</gene>
<dbReference type="KEGG" id="ceu:A7L45_11855"/>
<name>A0A1J0GH80_9CLOT</name>